<dbReference type="Proteomes" id="UP000297149">
    <property type="component" value="Chromosome"/>
</dbReference>
<gene>
    <name evidence="1" type="ORF">E7747_07655</name>
</gene>
<accession>A0A4V1D388</accession>
<proteinExistence type="predicted"/>
<evidence type="ECO:0000313" key="2">
    <source>
        <dbReference type="Proteomes" id="UP000297149"/>
    </source>
</evidence>
<reference evidence="2" key="1">
    <citation type="submission" date="2019-02" db="EMBL/GenBank/DDBJ databases">
        <title>Isolation and identification of novel species under the genus Muribaculum.</title>
        <authorList>
            <person name="Miyake S."/>
            <person name="Ding Y."/>
            <person name="Low A."/>
            <person name="Soh M."/>
            <person name="Seedorf H."/>
        </authorList>
    </citation>
    <scope>NUCLEOTIDE SEQUENCE [LARGE SCALE GENOMIC DNA]</scope>
    <source>
        <strain evidence="2">H5</strain>
    </source>
</reference>
<dbReference type="EMBL" id="CP039396">
    <property type="protein sequence ID" value="QCD42158.1"/>
    <property type="molecule type" value="Genomic_DNA"/>
</dbReference>
<dbReference type="KEGG" id="ddb:E7747_07655"/>
<sequence>MAGGVVNLRDCIAVMAHEAAGERHGGVGTCHGVVSHGGDRGDERPCHGVSARLSRLSVGYKWYCNRVDSDS</sequence>
<evidence type="ECO:0000313" key="1">
    <source>
        <dbReference type="EMBL" id="QCD42158.1"/>
    </source>
</evidence>
<protein>
    <submittedName>
        <fullName evidence="1">Uncharacterized protein</fullName>
    </submittedName>
</protein>
<dbReference type="AlphaFoldDB" id="A0A4V1D388"/>
<name>A0A4V1D388_9BACT</name>
<organism evidence="1 2">
    <name type="scientific">Duncaniella dubosii</name>
    <dbReference type="NCBI Taxonomy" id="2518971"/>
    <lineage>
        <taxon>Bacteria</taxon>
        <taxon>Pseudomonadati</taxon>
        <taxon>Bacteroidota</taxon>
        <taxon>Bacteroidia</taxon>
        <taxon>Bacteroidales</taxon>
        <taxon>Muribaculaceae</taxon>
        <taxon>Duncaniella</taxon>
    </lineage>
</organism>
<keyword evidence="2" id="KW-1185">Reference proteome</keyword>